<dbReference type="InterPro" id="IPR006477">
    <property type="entry name" value="Yir_bir_cir"/>
</dbReference>
<accession>A0A4V0K9U7</accession>
<gene>
    <name evidence="3" type="ORF">PCHAS_1248000</name>
</gene>
<organism evidence="3 4">
    <name type="scientific">Plasmodium chabaudi chabaudi</name>
    <dbReference type="NCBI Taxonomy" id="31271"/>
    <lineage>
        <taxon>Eukaryota</taxon>
        <taxon>Sar</taxon>
        <taxon>Alveolata</taxon>
        <taxon>Apicomplexa</taxon>
        <taxon>Aconoidasida</taxon>
        <taxon>Haemosporida</taxon>
        <taxon>Plasmodiidae</taxon>
        <taxon>Plasmodium</taxon>
        <taxon>Plasmodium (Vinckeia)</taxon>
    </lineage>
</organism>
<dbReference type="RefSeq" id="XP_051176966.1">
    <property type="nucleotide sequence ID" value="XM_051321012.1"/>
</dbReference>
<dbReference type="Proteomes" id="UP000071118">
    <property type="component" value="Chromosome 12"/>
</dbReference>
<keyword evidence="2" id="KW-0812">Transmembrane</keyword>
<evidence type="ECO:0000313" key="3">
    <source>
        <dbReference type="EMBL" id="VTZ69949.1"/>
    </source>
</evidence>
<keyword evidence="4" id="KW-1185">Reference proteome</keyword>
<reference evidence="3 4" key="1">
    <citation type="journal article" date="2014" name="BMC Biol.">
        <title>A comprehensive evaluation of rodent malaria parasite genomes and gene expression.</title>
        <authorList>
            <person name="Otto T.D."/>
            <person name="Bohme U."/>
            <person name="Jackson A.P."/>
            <person name="Hunt M."/>
            <person name="Franke-Fayard B."/>
            <person name="Hoeijmakers W.A."/>
            <person name="Religa A.A."/>
            <person name="Robertson L."/>
            <person name="Sanders M."/>
            <person name="Ogun S.A."/>
            <person name="Cunningham D."/>
            <person name="Erhart A."/>
            <person name="Billker O."/>
            <person name="Khan S.M."/>
            <person name="Stunnenberg H.G."/>
            <person name="Langhorne J."/>
            <person name="Holder A.A."/>
            <person name="Waters A.P."/>
            <person name="Newbold C.I."/>
            <person name="Pain A."/>
            <person name="Berriman M."/>
            <person name="Janse C.J."/>
        </authorList>
    </citation>
    <scope>NUCLEOTIDE SEQUENCE [LARGE SCALE GENOMIC DNA]</scope>
    <source>
        <strain evidence="3 4">AS</strain>
    </source>
</reference>
<feature type="compositionally biased region" description="Pro residues" evidence="1">
    <location>
        <begin position="286"/>
        <end position="299"/>
    </location>
</feature>
<dbReference type="Pfam" id="PF06022">
    <property type="entry name" value="Cir_Bir_Yir"/>
    <property type="match status" value="1"/>
</dbReference>
<feature type="compositionally biased region" description="Low complexity" evidence="1">
    <location>
        <begin position="350"/>
        <end position="364"/>
    </location>
</feature>
<evidence type="ECO:0000313" key="4">
    <source>
        <dbReference type="Proteomes" id="UP000071118"/>
    </source>
</evidence>
<protein>
    <submittedName>
        <fullName evidence="3">CIR protein</fullName>
    </submittedName>
</protein>
<feature type="transmembrane region" description="Helical" evidence="2">
    <location>
        <begin position="572"/>
        <end position="593"/>
    </location>
</feature>
<dbReference type="PANTHER" id="PTHR24216">
    <property type="entry name" value="PAXILLIN-RELATED"/>
    <property type="match status" value="1"/>
</dbReference>
<dbReference type="AlphaFoldDB" id="A0A4V0K9U7"/>
<evidence type="ECO:0000256" key="1">
    <source>
        <dbReference type="SAM" id="MobiDB-lite"/>
    </source>
</evidence>
<feature type="region of interest" description="Disordered" evidence="1">
    <location>
        <begin position="253"/>
        <end position="392"/>
    </location>
</feature>
<sequence>MDIEKMCNLLIEADSYFTGKYVNTEKINSQSTIKGYCQNDGCKTNEAGINALAVYILMLFKGSIKNDDYNDYDEYFLMWISDKLFNIHNESKDKKPKKAYMGTMTLNQAYDKYLKKHKVILDYWILLNIIPGLKNANLRYMAEFYKLLNNICKTIADYNDNGAESTKLFKNSKNCLNQYQNLYINISKCKSYLHLLNKLKGIYDDFRVSAIQGTDPNNNLETNLKKLTKPDGGEMDAARGFILYNFSNSKCYPQKKNPTIPKASKPNPGPAPPIAASLPKSQKQHSPPPQPQQVPPSLAPSPEIQKKDQQPPPPPLPQPEEQKQDSSSPPQPPEQPKGNQEKAPSPPAKESSQLQLQNSPQSQEPKLETNQEGSDTSSKDPSSEQKDSGSIKLQNIFNIVKNTFEMYRSPFYNTYTDIGNRLYKKATSTLEDAYDKSIKFTGITINYVKDQLNKALENVPPSKEKKPEPSPSSQEGEKKESQNIQTPTSGGQSNDNPKEPPSTQDLDSPDSKKVNPSDSLPEKQSQTSVDSSSDTHSTEIGSKDLGTNVEDKTPQLVNSIDIFKGYNRPETVITVILIPIISLIIYKYLSYGWRKELKKKKNMKKVINLFGVNKTTKAVINSTDGKKQMQIIINSSTQKNQIKKSINIVYRKKSPLLNIYKLMQADPVPFINLFFLLIFFVYKRKRDIIESQI</sequence>
<dbReference type="VEuPathDB" id="PlasmoDB:PCHAS_1248000"/>
<dbReference type="KEGG" id="pcb:PCHAS_1248000"/>
<feature type="compositionally biased region" description="Low complexity" evidence="1">
    <location>
        <begin position="524"/>
        <end position="535"/>
    </location>
</feature>
<keyword evidence="2" id="KW-0472">Membrane</keyword>
<dbReference type="EMBL" id="LK022889">
    <property type="protein sequence ID" value="VTZ69949.1"/>
    <property type="molecule type" value="Genomic_DNA"/>
</dbReference>
<name>A0A4V0K9U7_PLACU</name>
<evidence type="ECO:0000256" key="2">
    <source>
        <dbReference type="SAM" id="Phobius"/>
    </source>
</evidence>
<dbReference type="PANTHER" id="PTHR24216:SF8">
    <property type="entry name" value="PAXILLIN, ISOFORM F"/>
    <property type="match status" value="1"/>
</dbReference>
<feature type="compositionally biased region" description="Basic and acidic residues" evidence="1">
    <location>
        <begin position="377"/>
        <end position="389"/>
    </location>
</feature>
<proteinExistence type="predicted"/>
<dbReference type="GeneID" id="27794506"/>
<keyword evidence="2" id="KW-1133">Transmembrane helix</keyword>
<feature type="region of interest" description="Disordered" evidence="1">
    <location>
        <begin position="457"/>
        <end position="550"/>
    </location>
</feature>
<dbReference type="OrthoDB" id="373214at2759"/>
<feature type="compositionally biased region" description="Polar residues" evidence="1">
    <location>
        <begin position="482"/>
        <end position="506"/>
    </location>
</feature>